<evidence type="ECO:0000313" key="1">
    <source>
        <dbReference type="EMBL" id="PHH43898.1"/>
    </source>
</evidence>
<organism evidence="1 2">
    <name type="scientific">Pseudomonas putida</name>
    <name type="common">Arthrobacter siderocapsulatus</name>
    <dbReference type="NCBI Taxonomy" id="303"/>
    <lineage>
        <taxon>Bacteria</taxon>
        <taxon>Pseudomonadati</taxon>
        <taxon>Pseudomonadota</taxon>
        <taxon>Gammaproteobacteria</taxon>
        <taxon>Pseudomonadales</taxon>
        <taxon>Pseudomonadaceae</taxon>
        <taxon>Pseudomonas</taxon>
    </lineage>
</organism>
<comment type="caution">
    <text evidence="1">The sequence shown here is derived from an EMBL/GenBank/DDBJ whole genome shotgun (WGS) entry which is preliminary data.</text>
</comment>
<gene>
    <name evidence="1" type="ORF">CRX57_27960</name>
</gene>
<dbReference type="EMBL" id="PDKZ01000002">
    <property type="protein sequence ID" value="PHH43898.1"/>
    <property type="molecule type" value="Genomic_DNA"/>
</dbReference>
<name>A0A2C5VYP5_PSEPU</name>
<dbReference type="Proteomes" id="UP000222460">
    <property type="component" value="Unassembled WGS sequence"/>
</dbReference>
<evidence type="ECO:0000313" key="2">
    <source>
        <dbReference type="Proteomes" id="UP000222460"/>
    </source>
</evidence>
<sequence length="255" mass="29574">MDLYPVDTETKSAIYTEQMNRPKIDNENERITVVERLILHKIGEELKLSVSSRTGTLEYYEDTLDKIEITISELGDIFASEDGYRCRFRLGDGNWHDQIHIQRFIGSNAKNSSANISQSCVEQAIWSKWYKRESDIINNKTNELQREYNTRFLEVQEKLNITSSVQLNFNPPEEKEYGTITIEIPPIKFNSTPEEFKAATDAFNINLERKRIEREYQSAYKNLLAQGVKHIAVDFAIKEIKQTAKDKIASIVLNK</sequence>
<reference evidence="2" key="1">
    <citation type="submission" date="2017-10" db="EMBL/GenBank/DDBJ databases">
        <title>FDA dAtabase for Regulatory Grade micrObial Sequences (FDA-ARGOS): Supporting development and validation of Infectious Disease Dx tests.</title>
        <authorList>
            <person name="Goldberg B."/>
            <person name="Campos J."/>
            <person name="Tallon L."/>
            <person name="Sadzewicz L."/>
            <person name="Ott S."/>
            <person name="Zhao X."/>
            <person name="Nagaraj S."/>
            <person name="Vavikolanu K."/>
            <person name="Aluvathingal J."/>
            <person name="Nadendla S."/>
            <person name="Geyer C."/>
            <person name="Sichtig H."/>
        </authorList>
    </citation>
    <scope>NUCLEOTIDE SEQUENCE [LARGE SCALE GENOMIC DNA]</scope>
    <source>
        <strain evidence="2">FDAARGOS_376</strain>
    </source>
</reference>
<proteinExistence type="predicted"/>
<accession>A0A2C5VYP5</accession>
<dbReference type="AlphaFoldDB" id="A0A2C5VYP5"/>
<protein>
    <submittedName>
        <fullName evidence="1">Uncharacterized protein</fullName>
    </submittedName>
</protein>